<evidence type="ECO:0000313" key="2">
    <source>
        <dbReference type="EMBL" id="CAB3754635.1"/>
    </source>
</evidence>
<gene>
    <name evidence="2" type="ORF">LMG29542_02406</name>
</gene>
<proteinExistence type="predicted"/>
<sequence length="166" mass="17306">MKSFAKIGRTVLVTLMMLPLFAHAQMYRPLVQYGEPVSMSASTYNSGDALQNGGTALFGQVVNARPVLIDTGAGRQVGVALGVVGTLLGMGHHSRMDPLIGGAVGATVGYVAGSAISKVRGVELIVRTQDNRLLTVVQAIDDGGVFMAGQPVAVVMVSGRLRVERV</sequence>
<dbReference type="RefSeq" id="WP_175226674.1">
    <property type="nucleotide sequence ID" value="NZ_CADIKH010000009.1"/>
</dbReference>
<feature type="chain" id="PRO_5026844634" description="Glycine zipper 2TM domain-containing protein" evidence="1">
    <location>
        <begin position="25"/>
        <end position="166"/>
    </location>
</feature>
<keyword evidence="1" id="KW-0732">Signal</keyword>
<dbReference type="AlphaFoldDB" id="A0A6J5DNR2"/>
<evidence type="ECO:0000256" key="1">
    <source>
        <dbReference type="SAM" id="SignalP"/>
    </source>
</evidence>
<evidence type="ECO:0000313" key="3">
    <source>
        <dbReference type="Proteomes" id="UP000494363"/>
    </source>
</evidence>
<dbReference type="EMBL" id="CADIKH010000009">
    <property type="protein sequence ID" value="CAB3754635.1"/>
    <property type="molecule type" value="Genomic_DNA"/>
</dbReference>
<name>A0A6J5DNR2_9BURK</name>
<organism evidence="2 3">
    <name type="scientific">Paraburkholderia humisilvae</name>
    <dbReference type="NCBI Taxonomy" id="627669"/>
    <lineage>
        <taxon>Bacteria</taxon>
        <taxon>Pseudomonadati</taxon>
        <taxon>Pseudomonadota</taxon>
        <taxon>Betaproteobacteria</taxon>
        <taxon>Burkholderiales</taxon>
        <taxon>Burkholderiaceae</taxon>
        <taxon>Paraburkholderia</taxon>
    </lineage>
</organism>
<dbReference type="Proteomes" id="UP000494363">
    <property type="component" value="Unassembled WGS sequence"/>
</dbReference>
<feature type="signal peptide" evidence="1">
    <location>
        <begin position="1"/>
        <end position="24"/>
    </location>
</feature>
<reference evidence="2 3" key="1">
    <citation type="submission" date="2020-04" db="EMBL/GenBank/DDBJ databases">
        <authorList>
            <person name="De Canck E."/>
        </authorList>
    </citation>
    <scope>NUCLEOTIDE SEQUENCE [LARGE SCALE GENOMIC DNA]</scope>
    <source>
        <strain evidence="2 3">LMG 29542</strain>
    </source>
</reference>
<accession>A0A6J5DNR2</accession>
<keyword evidence="3" id="KW-1185">Reference proteome</keyword>
<evidence type="ECO:0008006" key="4">
    <source>
        <dbReference type="Google" id="ProtNLM"/>
    </source>
</evidence>
<protein>
    <recommendedName>
        <fullName evidence="4">Glycine zipper 2TM domain-containing protein</fullName>
    </recommendedName>
</protein>